<organism evidence="6 7">
    <name type="scientific">Goodea atripinnis</name>
    <dbReference type="NCBI Taxonomy" id="208336"/>
    <lineage>
        <taxon>Eukaryota</taxon>
        <taxon>Metazoa</taxon>
        <taxon>Chordata</taxon>
        <taxon>Craniata</taxon>
        <taxon>Vertebrata</taxon>
        <taxon>Euteleostomi</taxon>
        <taxon>Actinopterygii</taxon>
        <taxon>Neopterygii</taxon>
        <taxon>Teleostei</taxon>
        <taxon>Neoteleostei</taxon>
        <taxon>Acanthomorphata</taxon>
        <taxon>Ovalentaria</taxon>
        <taxon>Atherinomorphae</taxon>
        <taxon>Cyprinodontiformes</taxon>
        <taxon>Goodeidae</taxon>
        <taxon>Goodea</taxon>
    </lineage>
</organism>
<dbReference type="Proteomes" id="UP001476798">
    <property type="component" value="Unassembled WGS sequence"/>
</dbReference>
<evidence type="ECO:0000256" key="1">
    <source>
        <dbReference type="ARBA" id="ARBA00016903"/>
    </source>
</evidence>
<name>A0ABV0N5H8_9TELE</name>
<sequence>MLYHGVSVLPSGAAAGAQSGLHPGDGSVPQSQGLGGQDPASTGAAGLTGTGSVPQCSQFPPEGHDSFVFQEERPPFDIHDYGGRIVRNLSSVGCRRSFASIVRGLDNFEACKYLLASLQLANDFTVEIDSAAGLEDSLDTMSLTLLSTHRATDRFKTLTTSS</sequence>
<gene>
    <name evidence="6" type="ORF">GOODEAATRI_030066</name>
</gene>
<dbReference type="InterPro" id="IPR031737">
    <property type="entry name" value="CNDH2_C"/>
</dbReference>
<dbReference type="Pfam" id="PF16858">
    <property type="entry name" value="CNDH2_C"/>
    <property type="match status" value="1"/>
</dbReference>
<dbReference type="EMBL" id="JAHRIO010024624">
    <property type="protein sequence ID" value="MEQ2166606.1"/>
    <property type="molecule type" value="Genomic_DNA"/>
</dbReference>
<feature type="domain" description="Condensin-2 complex subunit H2 C-terminal" evidence="5">
    <location>
        <begin position="70"/>
        <end position="155"/>
    </location>
</feature>
<dbReference type="PANTHER" id="PTHR14324">
    <property type="entry name" value="CONDENSIN-2 COMPLEX SUBUNIT H2"/>
    <property type="match status" value="1"/>
</dbReference>
<evidence type="ECO:0000313" key="7">
    <source>
        <dbReference type="Proteomes" id="UP001476798"/>
    </source>
</evidence>
<reference evidence="6 7" key="1">
    <citation type="submission" date="2021-06" db="EMBL/GenBank/DDBJ databases">
        <authorList>
            <person name="Palmer J.M."/>
        </authorList>
    </citation>
    <scope>NUCLEOTIDE SEQUENCE [LARGE SCALE GENOMIC DNA]</scope>
    <source>
        <strain evidence="6 7">GA_2019</strain>
        <tissue evidence="6">Muscle</tissue>
    </source>
</reference>
<evidence type="ECO:0000256" key="4">
    <source>
        <dbReference type="SAM" id="MobiDB-lite"/>
    </source>
</evidence>
<evidence type="ECO:0000313" key="6">
    <source>
        <dbReference type="EMBL" id="MEQ2166606.1"/>
    </source>
</evidence>
<dbReference type="InterPro" id="IPR031739">
    <property type="entry name" value="Ncaph2"/>
</dbReference>
<keyword evidence="7" id="KW-1185">Reference proteome</keyword>
<comment type="caution">
    <text evidence="6">The sequence shown here is derived from an EMBL/GenBank/DDBJ whole genome shotgun (WGS) entry which is preliminary data.</text>
</comment>
<protein>
    <recommendedName>
        <fullName evidence="1">Condensin-2 complex subunit H2</fullName>
    </recommendedName>
    <alternativeName>
        <fullName evidence="3">Non-SMC condensin II complex subunit H2</fullName>
    </alternativeName>
</protein>
<feature type="compositionally biased region" description="Low complexity" evidence="4">
    <location>
        <begin position="40"/>
        <end position="52"/>
    </location>
</feature>
<keyword evidence="2" id="KW-0226">DNA condensation</keyword>
<evidence type="ECO:0000256" key="2">
    <source>
        <dbReference type="ARBA" id="ARBA00023067"/>
    </source>
</evidence>
<proteinExistence type="predicted"/>
<evidence type="ECO:0000259" key="5">
    <source>
        <dbReference type="Pfam" id="PF16858"/>
    </source>
</evidence>
<evidence type="ECO:0000256" key="3">
    <source>
        <dbReference type="ARBA" id="ARBA00030479"/>
    </source>
</evidence>
<dbReference type="PANTHER" id="PTHR14324:SF3">
    <property type="entry name" value="CONDENSIN-2 COMPLEX SUBUNIT H2"/>
    <property type="match status" value="1"/>
</dbReference>
<accession>A0ABV0N5H8</accession>
<feature type="region of interest" description="Disordered" evidence="4">
    <location>
        <begin position="16"/>
        <end position="56"/>
    </location>
</feature>